<accession>A0ABW2MTB9</accession>
<name>A0ABW2MTB9_9FLAO</name>
<organism evidence="1 2">
    <name type="scientific">Jejudonia soesokkakensis</name>
    <dbReference type="NCBI Taxonomy" id="1323432"/>
    <lineage>
        <taxon>Bacteria</taxon>
        <taxon>Pseudomonadati</taxon>
        <taxon>Bacteroidota</taxon>
        <taxon>Flavobacteriia</taxon>
        <taxon>Flavobacteriales</taxon>
        <taxon>Flavobacteriaceae</taxon>
        <taxon>Jejudonia</taxon>
    </lineage>
</organism>
<evidence type="ECO:0000313" key="1">
    <source>
        <dbReference type="EMBL" id="MFC7356539.1"/>
    </source>
</evidence>
<evidence type="ECO:0000313" key="2">
    <source>
        <dbReference type="Proteomes" id="UP001596415"/>
    </source>
</evidence>
<protein>
    <submittedName>
        <fullName evidence="1">Uncharacterized protein</fullName>
    </submittedName>
</protein>
<reference evidence="2" key="1">
    <citation type="journal article" date="2019" name="Int. J. Syst. Evol. Microbiol.">
        <title>The Global Catalogue of Microorganisms (GCM) 10K type strain sequencing project: providing services to taxonomists for standard genome sequencing and annotation.</title>
        <authorList>
            <consortium name="The Broad Institute Genomics Platform"/>
            <consortium name="The Broad Institute Genome Sequencing Center for Infectious Disease"/>
            <person name="Wu L."/>
            <person name="Ma J."/>
        </authorList>
    </citation>
    <scope>NUCLEOTIDE SEQUENCE [LARGE SCALE GENOMIC DNA]</scope>
    <source>
        <strain evidence="2">CGMCC 1.16306</strain>
    </source>
</reference>
<dbReference type="EMBL" id="JBHTBN010000001">
    <property type="protein sequence ID" value="MFC7356539.1"/>
    <property type="molecule type" value="Genomic_DNA"/>
</dbReference>
<gene>
    <name evidence="1" type="ORF">ACFQO1_02480</name>
</gene>
<keyword evidence="2" id="KW-1185">Reference proteome</keyword>
<proteinExistence type="predicted"/>
<comment type="caution">
    <text evidence="1">The sequence shown here is derived from an EMBL/GenBank/DDBJ whole genome shotgun (WGS) entry which is preliminary data.</text>
</comment>
<dbReference type="RefSeq" id="WP_380216380.1">
    <property type="nucleotide sequence ID" value="NZ_JBHTBN010000001.1"/>
</dbReference>
<sequence length="258" mass="29762">MKIVSFLLLFIVQFSFSQEIKELKTTPLDADLFIGFDVYNNLYYVKDMTLFKKGSKGDYVYNDFELGEIASVDIINPLNIVIFFKDTNTVVLVDNRLAEIERFSFNNLPGFINVAAARNAGNNRLWLFNSDSQQVELYNYRTKERIPISQPISGDVMTFTSNFNYCYLATDTMFRIYNTYGGIVQTISINGITNSSQYNESLMVTDSKNLFYLKRGALEFNNIKTPTIPISNLQLTQDFLYIYHNNIVHTFTLTQPKK</sequence>
<dbReference type="Proteomes" id="UP001596415">
    <property type="component" value="Unassembled WGS sequence"/>
</dbReference>